<dbReference type="Gene3D" id="1.10.630.10">
    <property type="entry name" value="Cytochrome P450"/>
    <property type="match status" value="1"/>
</dbReference>
<dbReference type="GO" id="GO:0005506">
    <property type="term" value="F:iron ion binding"/>
    <property type="evidence" value="ECO:0007669"/>
    <property type="project" value="InterPro"/>
</dbReference>
<dbReference type="AlphaFoldDB" id="A0AAN7UH44"/>
<keyword evidence="3" id="KW-0479">Metal-binding</keyword>
<dbReference type="Proteomes" id="UP001305414">
    <property type="component" value="Unassembled WGS sequence"/>
</dbReference>
<dbReference type="EMBL" id="JAWHQM010000002">
    <property type="protein sequence ID" value="KAK5625606.1"/>
    <property type="molecule type" value="Genomic_DNA"/>
</dbReference>
<dbReference type="InterPro" id="IPR036396">
    <property type="entry name" value="Cyt_P450_sf"/>
</dbReference>
<organism evidence="5 6">
    <name type="scientific">Xylaria bambusicola</name>
    <dbReference type="NCBI Taxonomy" id="326684"/>
    <lineage>
        <taxon>Eukaryota</taxon>
        <taxon>Fungi</taxon>
        <taxon>Dikarya</taxon>
        <taxon>Ascomycota</taxon>
        <taxon>Pezizomycotina</taxon>
        <taxon>Sordariomycetes</taxon>
        <taxon>Xylariomycetidae</taxon>
        <taxon>Xylariales</taxon>
        <taxon>Xylariaceae</taxon>
        <taxon>Xylaria</taxon>
    </lineage>
</organism>
<reference evidence="5 6" key="1">
    <citation type="submission" date="2023-10" db="EMBL/GenBank/DDBJ databases">
        <title>Draft genome sequence of Xylaria bambusicola isolate GMP-LS, the root and basal stem rot pathogen of sugarcane in Indonesia.</title>
        <authorList>
            <person name="Selvaraj P."/>
            <person name="Muralishankar V."/>
            <person name="Muruganantham S."/>
            <person name="Sp S."/>
            <person name="Haryani S."/>
            <person name="Lau K.J.X."/>
            <person name="Naqvi N.I."/>
        </authorList>
    </citation>
    <scope>NUCLEOTIDE SEQUENCE [LARGE SCALE GENOMIC DNA]</scope>
    <source>
        <strain evidence="5">GMP-LS</strain>
    </source>
</reference>
<comment type="caution">
    <text evidence="5">The sequence shown here is derived from an EMBL/GenBank/DDBJ whole genome shotgun (WGS) entry which is preliminary data.</text>
</comment>
<dbReference type="PANTHER" id="PTHR24304">
    <property type="entry name" value="CYTOCHROME P450 FAMILY 7"/>
    <property type="match status" value="1"/>
</dbReference>
<dbReference type="GO" id="GO:0020037">
    <property type="term" value="F:heme binding"/>
    <property type="evidence" value="ECO:0007669"/>
    <property type="project" value="InterPro"/>
</dbReference>
<dbReference type="PANTHER" id="PTHR24304:SF2">
    <property type="entry name" value="24-HYDROXYCHOLESTEROL 7-ALPHA-HYDROXYLASE"/>
    <property type="match status" value="1"/>
</dbReference>
<comment type="similarity">
    <text evidence="1">Belongs to the cytochrome P450 family.</text>
</comment>
<evidence type="ECO:0000313" key="6">
    <source>
        <dbReference type="Proteomes" id="UP001305414"/>
    </source>
</evidence>
<dbReference type="InterPro" id="IPR050529">
    <property type="entry name" value="CYP450_sterol_14alpha_dmase"/>
</dbReference>
<protein>
    <recommendedName>
        <fullName evidence="7">Cytochrome P450</fullName>
    </recommendedName>
</protein>
<dbReference type="GO" id="GO:0016705">
    <property type="term" value="F:oxidoreductase activity, acting on paired donors, with incorporation or reduction of molecular oxygen"/>
    <property type="evidence" value="ECO:0007669"/>
    <property type="project" value="InterPro"/>
</dbReference>
<evidence type="ECO:0008006" key="7">
    <source>
        <dbReference type="Google" id="ProtNLM"/>
    </source>
</evidence>
<keyword evidence="6" id="KW-1185">Reference proteome</keyword>
<proteinExistence type="inferred from homology"/>
<evidence type="ECO:0000256" key="1">
    <source>
        <dbReference type="ARBA" id="ARBA00010617"/>
    </source>
</evidence>
<evidence type="ECO:0000256" key="3">
    <source>
        <dbReference type="ARBA" id="ARBA00022723"/>
    </source>
</evidence>
<accession>A0AAN7UH44</accession>
<name>A0AAN7UH44_9PEZI</name>
<dbReference type="SUPFAM" id="SSF48264">
    <property type="entry name" value="Cytochrome P450"/>
    <property type="match status" value="1"/>
</dbReference>
<keyword evidence="2" id="KW-0349">Heme</keyword>
<dbReference type="GO" id="GO:0008395">
    <property type="term" value="F:steroid hydroxylase activity"/>
    <property type="evidence" value="ECO:0007669"/>
    <property type="project" value="TreeGrafter"/>
</dbReference>
<evidence type="ECO:0000256" key="4">
    <source>
        <dbReference type="ARBA" id="ARBA00023004"/>
    </source>
</evidence>
<gene>
    <name evidence="5" type="ORF">RRF57_001322</name>
</gene>
<keyword evidence="4" id="KW-0408">Iron</keyword>
<evidence type="ECO:0000313" key="5">
    <source>
        <dbReference type="EMBL" id="KAK5625606.1"/>
    </source>
</evidence>
<evidence type="ECO:0000256" key="2">
    <source>
        <dbReference type="ARBA" id="ARBA00022617"/>
    </source>
</evidence>
<sequence>MLSVYHIFQNEELLRRVRHGIQEYLSTQSGTIHDVDPQHLAKEVPILSSVYAETMRMYINIYSMYSSPYEDVNLGKWVLPKGAHALVMSHPNHMDASFWNTRNGKHPVQTFWADRFMVDPCDPNSGPVNPELCKTPRQEKPSSEQKPYFSLEGCQGAWLPYGGRFLNPDDSLYRIASDQVSPSPLGGHGMCPGRFLAKAIIVFTSALIVSEYDLEFKGALEFTNTRYGFGIADLKNRVPFRIRKRALR</sequence>